<dbReference type="GO" id="GO:0061630">
    <property type="term" value="F:ubiquitin protein ligase activity"/>
    <property type="evidence" value="ECO:0007669"/>
    <property type="project" value="TreeGrafter"/>
</dbReference>
<dbReference type="SUPFAM" id="SSF58113">
    <property type="entry name" value="Apolipoprotein A-I"/>
    <property type="match status" value="1"/>
</dbReference>
<accession>A0A8W8JXT1</accession>
<organism evidence="3 4">
    <name type="scientific">Magallana gigas</name>
    <name type="common">Pacific oyster</name>
    <name type="synonym">Crassostrea gigas</name>
    <dbReference type="NCBI Taxonomy" id="29159"/>
    <lineage>
        <taxon>Eukaryota</taxon>
        <taxon>Metazoa</taxon>
        <taxon>Spiralia</taxon>
        <taxon>Lophotrochozoa</taxon>
        <taxon>Mollusca</taxon>
        <taxon>Bivalvia</taxon>
        <taxon>Autobranchia</taxon>
        <taxon>Pteriomorphia</taxon>
        <taxon>Ostreida</taxon>
        <taxon>Ostreoidea</taxon>
        <taxon>Ostreidae</taxon>
        <taxon>Magallana</taxon>
    </lineage>
</organism>
<dbReference type="SUPFAM" id="SSF57845">
    <property type="entry name" value="B-box zinc-binding domain"/>
    <property type="match status" value="1"/>
</dbReference>
<dbReference type="Pfam" id="PF00643">
    <property type="entry name" value="zf-B_box"/>
    <property type="match status" value="1"/>
</dbReference>
<dbReference type="Proteomes" id="UP000005408">
    <property type="component" value="Unassembled WGS sequence"/>
</dbReference>
<dbReference type="InterPro" id="IPR011042">
    <property type="entry name" value="6-blade_b-propeller_TolB-like"/>
</dbReference>
<feature type="domain" description="B box-type" evidence="2">
    <location>
        <begin position="50"/>
        <end position="90"/>
    </location>
</feature>
<dbReference type="EnsemblMetazoa" id="G21279.5">
    <property type="protein sequence ID" value="G21279.5:cds"/>
    <property type="gene ID" value="G21279"/>
</dbReference>
<dbReference type="AlphaFoldDB" id="A0A8W8JXT1"/>
<dbReference type="SUPFAM" id="SSF101898">
    <property type="entry name" value="NHL repeat"/>
    <property type="match status" value="1"/>
</dbReference>
<dbReference type="EnsemblMetazoa" id="G21279.4">
    <property type="protein sequence ID" value="G21279.4:cds"/>
    <property type="gene ID" value="G21279"/>
</dbReference>
<keyword evidence="1" id="KW-0863">Zinc-finger</keyword>
<keyword evidence="1" id="KW-0479">Metal-binding</keyword>
<evidence type="ECO:0000256" key="1">
    <source>
        <dbReference type="PROSITE-ProRule" id="PRU00024"/>
    </source>
</evidence>
<dbReference type="PANTHER" id="PTHR25462:SF291">
    <property type="entry name" value="E3 UBIQUITIN-PROTEIN LIGASE TRIM45"/>
    <property type="match status" value="1"/>
</dbReference>
<dbReference type="EnsemblMetazoa" id="G21279.2">
    <property type="protein sequence ID" value="G21279.2:cds"/>
    <property type="gene ID" value="G21279"/>
</dbReference>
<dbReference type="EnsemblMetazoa" id="G21279.1">
    <property type="protein sequence ID" value="G21279.1:cds"/>
    <property type="gene ID" value="G21279"/>
</dbReference>
<dbReference type="InterPro" id="IPR000315">
    <property type="entry name" value="Znf_B-box"/>
</dbReference>
<dbReference type="EnsemblMetazoa" id="G21279.3">
    <property type="protein sequence ID" value="G21279.3:cds"/>
    <property type="gene ID" value="G21279"/>
</dbReference>
<evidence type="ECO:0000313" key="4">
    <source>
        <dbReference type="Proteomes" id="UP000005408"/>
    </source>
</evidence>
<sequence length="517" mass="58951">MGTPQYALMCDTCCKNRTLSSYCVDCYESMCIECTKNHQKLLPDHISLPMAESKCPDHHKFYSVYCKMCDMPICRECLIGFHNGHKYSDMNVAKQEKLHEVKTYMKDLKGDVCPLYQSSEDQGNRQLEDYASEIDTVKIMMNEQRERLKTMVDVLCDSMIDSVETTLEAHSSKLKTELSIIVDGKAKIQNEIERCVVLSDRGILEIKDFLETLPHLQDTPARPLALSKPVPSKFFPADISDITLKQMIGSVLLVMVHNSFICKLPVSNIQACSSNEVWVNFHDERVLTKYSYQRNTNMAIQKESLKLDFKPECFLLMKGDYFLASDRFNHCIWKVDEKGNTESFIKTSPYNPKGLCLNKKQELVVCLSGLTGCLRVYQNEKNYKELGDNLLSAPSKVAQNGDDNYIVLDDHLQSHFVVAIDPKGNCKWKFYGLEENKLATFSPKDVLCDSLQNIIVSDFGNHLVLLLDKNGRFLMNLLCSRYGLWSPRGMCLDSEGKLWVGQGRDGMGECHVVQYIK</sequence>
<reference evidence="3" key="1">
    <citation type="submission" date="2022-08" db="UniProtKB">
        <authorList>
            <consortium name="EnsemblMetazoa"/>
        </authorList>
    </citation>
    <scope>IDENTIFICATION</scope>
    <source>
        <strain evidence="3">05x7-T-G4-1.051#20</strain>
    </source>
</reference>
<protein>
    <recommendedName>
        <fullName evidence="2">B box-type domain-containing protein</fullName>
    </recommendedName>
</protein>
<dbReference type="OrthoDB" id="6096611at2759"/>
<name>A0A8W8JXT1_MAGGI</name>
<dbReference type="EnsemblMetazoa" id="G21279.6">
    <property type="protein sequence ID" value="G21279.6:cds"/>
    <property type="gene ID" value="G21279"/>
</dbReference>
<dbReference type="PANTHER" id="PTHR25462">
    <property type="entry name" value="BONUS, ISOFORM C-RELATED"/>
    <property type="match status" value="1"/>
</dbReference>
<feature type="domain" description="B box-type" evidence="2">
    <location>
        <begin position="5"/>
        <end position="50"/>
    </location>
</feature>
<dbReference type="Gene3D" id="3.30.160.60">
    <property type="entry name" value="Classic Zinc Finger"/>
    <property type="match status" value="1"/>
</dbReference>
<dbReference type="Gene3D" id="2.120.10.30">
    <property type="entry name" value="TolB, C-terminal domain"/>
    <property type="match status" value="1"/>
</dbReference>
<dbReference type="InterPro" id="IPR047153">
    <property type="entry name" value="TRIM45/56/19-like"/>
</dbReference>
<keyword evidence="4" id="KW-1185">Reference proteome</keyword>
<proteinExistence type="predicted"/>
<evidence type="ECO:0000313" key="3">
    <source>
        <dbReference type="EnsemblMetazoa" id="G21279.1:cds"/>
    </source>
</evidence>
<dbReference type="EnsemblMetazoa" id="G21279.7">
    <property type="protein sequence ID" value="G21279.7:cds"/>
    <property type="gene ID" value="G21279"/>
</dbReference>
<dbReference type="PROSITE" id="PS50119">
    <property type="entry name" value="ZF_BBOX"/>
    <property type="match status" value="2"/>
</dbReference>
<dbReference type="SMART" id="SM00336">
    <property type="entry name" value="BBOX"/>
    <property type="match status" value="2"/>
</dbReference>
<dbReference type="GO" id="GO:0008270">
    <property type="term" value="F:zinc ion binding"/>
    <property type="evidence" value="ECO:0007669"/>
    <property type="project" value="UniProtKB-KW"/>
</dbReference>
<evidence type="ECO:0000259" key="2">
    <source>
        <dbReference type="PROSITE" id="PS50119"/>
    </source>
</evidence>
<keyword evidence="1" id="KW-0862">Zinc</keyword>